<dbReference type="RefSeq" id="XP_003837582.1">
    <property type="nucleotide sequence ID" value="XM_003837534.1"/>
</dbReference>
<feature type="domain" description="Rab-GAP TBC" evidence="5">
    <location>
        <begin position="257"/>
        <end position="441"/>
    </location>
</feature>
<evidence type="ECO:0000256" key="4">
    <source>
        <dbReference type="SAM" id="MobiDB-lite"/>
    </source>
</evidence>
<feature type="coiled-coil region" evidence="3">
    <location>
        <begin position="633"/>
        <end position="660"/>
    </location>
</feature>
<dbReference type="InParanoid" id="E4ZRE8"/>
<keyword evidence="2 3" id="KW-0175">Coiled coil</keyword>
<dbReference type="GO" id="GO:0005096">
    <property type="term" value="F:GTPase activator activity"/>
    <property type="evidence" value="ECO:0007669"/>
    <property type="project" value="UniProtKB-KW"/>
</dbReference>
<dbReference type="InterPro" id="IPR000195">
    <property type="entry name" value="Rab-GAP-TBC_dom"/>
</dbReference>
<dbReference type="Gene3D" id="1.10.472.80">
    <property type="entry name" value="Ypt/Rab-GAP domain of gyp1p, domain 3"/>
    <property type="match status" value="1"/>
</dbReference>
<feature type="compositionally biased region" description="Polar residues" evidence="4">
    <location>
        <begin position="107"/>
        <end position="120"/>
    </location>
</feature>
<keyword evidence="1" id="KW-0343">GTPase activation</keyword>
<feature type="compositionally biased region" description="Basic and acidic residues" evidence="4">
    <location>
        <begin position="87"/>
        <end position="99"/>
    </location>
</feature>
<feature type="region of interest" description="Disordered" evidence="4">
    <location>
        <begin position="540"/>
        <end position="622"/>
    </location>
</feature>
<dbReference type="HOGENOM" id="CLU_005062_1_0_1"/>
<feature type="compositionally biased region" description="Low complexity" evidence="4">
    <location>
        <begin position="129"/>
        <end position="140"/>
    </location>
</feature>
<feature type="compositionally biased region" description="Basic and acidic residues" evidence="4">
    <location>
        <begin position="868"/>
        <end position="878"/>
    </location>
</feature>
<feature type="region of interest" description="Disordered" evidence="4">
    <location>
        <begin position="795"/>
        <end position="890"/>
    </location>
</feature>
<feature type="region of interest" description="Disordered" evidence="4">
    <location>
        <begin position="946"/>
        <end position="978"/>
    </location>
</feature>
<feature type="compositionally biased region" description="Polar residues" evidence="4">
    <location>
        <begin position="572"/>
        <end position="604"/>
    </location>
</feature>
<feature type="region of interest" description="Disordered" evidence="4">
    <location>
        <begin position="678"/>
        <end position="714"/>
    </location>
</feature>
<dbReference type="SUPFAM" id="SSF47923">
    <property type="entry name" value="Ypt/Rab-GAP domain of gyp1p"/>
    <property type="match status" value="2"/>
</dbReference>
<dbReference type="OMA" id="PNVEMFR"/>
<dbReference type="EMBL" id="FP929116">
    <property type="protein sequence ID" value="CBX94142.1"/>
    <property type="molecule type" value="Genomic_DNA"/>
</dbReference>
<dbReference type="GO" id="GO:0031267">
    <property type="term" value="F:small GTPase binding"/>
    <property type="evidence" value="ECO:0007669"/>
    <property type="project" value="TreeGrafter"/>
</dbReference>
<dbReference type="FunFam" id="1.10.10.750:FF:000003">
    <property type="entry name" value="GTPase activating protein (Evi5)"/>
    <property type="match status" value="1"/>
</dbReference>
<dbReference type="Proteomes" id="UP000002668">
    <property type="component" value="Genome"/>
</dbReference>
<gene>
    <name evidence="6" type="ORF">LEMA_P038160.1</name>
</gene>
<dbReference type="Gene3D" id="1.10.8.270">
    <property type="entry name" value="putative rabgap domain of human tbc1 domain family member 14 like domains"/>
    <property type="match status" value="1"/>
</dbReference>
<feature type="compositionally biased region" description="Low complexity" evidence="4">
    <location>
        <begin position="542"/>
        <end position="558"/>
    </location>
</feature>
<dbReference type="VEuPathDB" id="FungiDB:LEMA_P038160.1"/>
<organism evidence="7">
    <name type="scientific">Leptosphaeria maculans (strain JN3 / isolate v23.1.3 / race Av1-4-5-6-7-8)</name>
    <name type="common">Blackleg fungus</name>
    <name type="synonym">Phoma lingam</name>
    <dbReference type="NCBI Taxonomy" id="985895"/>
    <lineage>
        <taxon>Eukaryota</taxon>
        <taxon>Fungi</taxon>
        <taxon>Dikarya</taxon>
        <taxon>Ascomycota</taxon>
        <taxon>Pezizomycotina</taxon>
        <taxon>Dothideomycetes</taxon>
        <taxon>Pleosporomycetidae</taxon>
        <taxon>Pleosporales</taxon>
        <taxon>Pleosporineae</taxon>
        <taxon>Leptosphaeriaceae</taxon>
        <taxon>Plenodomus</taxon>
        <taxon>Plenodomus lingam/Leptosphaeria maculans species complex</taxon>
    </lineage>
</organism>
<feature type="coiled-coil region" evidence="3">
    <location>
        <begin position="916"/>
        <end position="943"/>
    </location>
</feature>
<protein>
    <recommendedName>
        <fullName evidence="5">Rab-GAP TBC domain-containing protein</fullName>
    </recommendedName>
</protein>
<name>E4ZRE8_LEPMJ</name>
<feature type="compositionally biased region" description="Low complexity" evidence="4">
    <location>
        <begin position="828"/>
        <end position="847"/>
    </location>
</feature>
<feature type="compositionally biased region" description="Polar residues" evidence="4">
    <location>
        <begin position="705"/>
        <end position="714"/>
    </location>
</feature>
<dbReference type="InterPro" id="IPR050302">
    <property type="entry name" value="Rab_GAP_TBC_domain"/>
</dbReference>
<dbReference type="STRING" id="985895.E4ZRE8"/>
<feature type="compositionally biased region" description="Polar residues" evidence="4">
    <location>
        <begin position="879"/>
        <end position="890"/>
    </location>
</feature>
<dbReference type="PANTHER" id="PTHR47219">
    <property type="entry name" value="RAB GTPASE-ACTIVATING PROTEIN 1-LIKE"/>
    <property type="match status" value="1"/>
</dbReference>
<dbReference type="InterPro" id="IPR035969">
    <property type="entry name" value="Rab-GAP_TBC_sf"/>
</dbReference>
<evidence type="ECO:0000256" key="2">
    <source>
        <dbReference type="ARBA" id="ARBA00023054"/>
    </source>
</evidence>
<dbReference type="AlphaFoldDB" id="E4ZRE8"/>
<evidence type="ECO:0000259" key="5">
    <source>
        <dbReference type="PROSITE" id="PS50086"/>
    </source>
</evidence>
<feature type="compositionally biased region" description="Basic and acidic residues" evidence="4">
    <location>
        <begin position="803"/>
        <end position="817"/>
    </location>
</feature>
<evidence type="ECO:0000256" key="1">
    <source>
        <dbReference type="ARBA" id="ARBA00022468"/>
    </source>
</evidence>
<dbReference type="FunFam" id="1.10.472.80:FF:000027">
    <property type="entry name" value="GTPase activating protein (Evi5)"/>
    <property type="match status" value="1"/>
</dbReference>
<dbReference type="PANTHER" id="PTHR47219:SF9">
    <property type="entry name" value="GTPASE ACTIVATING PROTEIN AND CENTROSOME-ASSOCIATED, ISOFORM B"/>
    <property type="match status" value="1"/>
</dbReference>
<dbReference type="GeneID" id="13284175"/>
<dbReference type="Pfam" id="PF00566">
    <property type="entry name" value="RabGAP-TBC"/>
    <property type="match status" value="1"/>
</dbReference>
<dbReference type="SMART" id="SM00164">
    <property type="entry name" value="TBC"/>
    <property type="match status" value="1"/>
</dbReference>
<keyword evidence="7" id="KW-1185">Reference proteome</keyword>
<reference evidence="7" key="1">
    <citation type="journal article" date="2011" name="Nat. Commun.">
        <title>Effector diversification within compartments of the Leptosphaeria maculans genome affected by Repeat-Induced Point mutations.</title>
        <authorList>
            <person name="Rouxel T."/>
            <person name="Grandaubert J."/>
            <person name="Hane J.K."/>
            <person name="Hoede C."/>
            <person name="van de Wouw A.P."/>
            <person name="Couloux A."/>
            <person name="Dominguez V."/>
            <person name="Anthouard V."/>
            <person name="Bally P."/>
            <person name="Bourras S."/>
            <person name="Cozijnsen A.J."/>
            <person name="Ciuffetti L.M."/>
            <person name="Degrave A."/>
            <person name="Dilmaghani A."/>
            <person name="Duret L."/>
            <person name="Fudal I."/>
            <person name="Goodwin S.B."/>
            <person name="Gout L."/>
            <person name="Glaser N."/>
            <person name="Linglin J."/>
            <person name="Kema G.H.J."/>
            <person name="Lapalu N."/>
            <person name="Lawrence C.B."/>
            <person name="May K."/>
            <person name="Meyer M."/>
            <person name="Ollivier B."/>
            <person name="Poulain J."/>
            <person name="Schoch C.L."/>
            <person name="Simon A."/>
            <person name="Spatafora J.W."/>
            <person name="Stachowiak A."/>
            <person name="Turgeon B.G."/>
            <person name="Tyler B.M."/>
            <person name="Vincent D."/>
            <person name="Weissenbach J."/>
            <person name="Amselem J."/>
            <person name="Quesneville H."/>
            <person name="Oliver R.P."/>
            <person name="Wincker P."/>
            <person name="Balesdent M.-H."/>
            <person name="Howlett B.J."/>
        </authorList>
    </citation>
    <scope>NUCLEOTIDE SEQUENCE [LARGE SCALE GENOMIC DNA]</scope>
    <source>
        <strain evidence="7">JN3 / isolate v23.1.3 / race Av1-4-5-6-7-8</strain>
    </source>
</reference>
<dbReference type="FunFam" id="1.10.8.270:FF:000001">
    <property type="entry name" value="TBC1 domain family member 1"/>
    <property type="match status" value="1"/>
</dbReference>
<evidence type="ECO:0000313" key="6">
    <source>
        <dbReference type="EMBL" id="CBX94142.1"/>
    </source>
</evidence>
<dbReference type="PROSITE" id="PS50086">
    <property type="entry name" value="TBC_RABGAP"/>
    <property type="match status" value="1"/>
</dbReference>
<feature type="region of interest" description="Disordered" evidence="4">
    <location>
        <begin position="1"/>
        <end position="160"/>
    </location>
</feature>
<proteinExistence type="predicted"/>
<evidence type="ECO:0000256" key="3">
    <source>
        <dbReference type="SAM" id="Coils"/>
    </source>
</evidence>
<dbReference type="eggNOG" id="KOG4436">
    <property type="taxonomic scope" value="Eukaryota"/>
</dbReference>
<accession>E4ZRE8</accession>
<feature type="compositionally biased region" description="Low complexity" evidence="4">
    <location>
        <begin position="695"/>
        <end position="704"/>
    </location>
</feature>
<evidence type="ECO:0000313" key="7">
    <source>
        <dbReference type="Proteomes" id="UP000002668"/>
    </source>
</evidence>
<dbReference type="Gene3D" id="1.10.10.750">
    <property type="entry name" value="Ypt/Rab-GAP domain of gyp1p, domain 1"/>
    <property type="match status" value="1"/>
</dbReference>
<sequence length="989" mass="109500">MADETKGASAIKLDTADLTPLKPQEEEQTSSRSPRTHVPTDSMVTVPLSETDGGSNEDEQGVRESMMQPEIVVGDQLRTSCRTNSSEIRRAFGRRRSDTSIEAGTVDSPTVSAEDTNVPLSPTLEPRGRSNSDGSGSGNSEQVDWAELEKKEEQEPASEEEAMALLLARLEQENDAIMSNSKAGMKISRARSQSRPPSFNQLKRLVQDEASASQVRFSQLPSPPPMTELEFWAVLVRDYPQTVQRLPTLCINKIRGGIPAPLRGVVWQSASGARDKLIEDQYDALCGESSPYENLINKDLGRSFPGVEMFKDPEGEGQKMLGRVLKCFSLYDHKIGYCQGLGFLVGPLLMQMGDKEAFCVLVRLMEDYDLRSCFLPDLSGLHLRIFQFQKLLEQHMPQLARHLDDLGIESAYLSQWFLSFFAVTCPLPMLFRIYDVLFAEGASETIMRVALALMKRNEAKLISLTEMEDVMQLLLGRQMWDPYGRNAGSADELVHDFVSFTNDVTRERLQGLEQQYKEAQEKESTKQEVQKSATSFLGRLWGPTSSSTKSMSLSPGLSAPSRPVSFLRRSASKQSLASTLNSTAESDASTGTQSTAMTDPSRGSSADAMSLKSGHGSVAMGHSARDRDLHYQIEQLLMSVSQLQRQNSELEAALQKQREDRHEDHHMVRSVIDKMRNKSSSLAPLASRQSRRRTTITSASSTPTEISDSPTSLSEETLELVDTLESRFPVEQYADHRTSSMFETKQMLRENLARAKEQLSSETMRATALARDLNERDAELQSARDALKETRQRLAESYNANQRQEKTIQELRRDARKMSAAASWTAGDSSPDTPPSLSRSTTSDSISGNGLREFRLGRTPSQKSIPPPREREQREQRHSSTSTSIFGKRSSSLATQTILATENHAPADNESLLMELVNAKTAEAVARQELEELKARFEGMKRVMSGGSPVATPGVTPSATPAAMPKEGTQQGWGWGGWKRTVSSGNILG</sequence>
<dbReference type="OrthoDB" id="159449at2759"/>
<feature type="compositionally biased region" description="Polar residues" evidence="4">
    <location>
        <begin position="77"/>
        <end position="86"/>
    </location>
</feature>
<feature type="coiled-coil region" evidence="3">
    <location>
        <begin position="502"/>
        <end position="532"/>
    </location>
</feature>